<protein>
    <submittedName>
        <fullName evidence="2">Putative LuxR family transcriptional regulator</fullName>
    </submittedName>
</protein>
<reference evidence="2 3" key="2">
    <citation type="journal article" date="2015" name="Stand. Genomic Sci.">
        <title>Draft genome sequence of marine-derived Streptomyces sp. TP-A0598, a producer of anti-MRSA antibiotic lydicamycins.</title>
        <authorList>
            <person name="Komaki H."/>
            <person name="Ichikawa N."/>
            <person name="Hosoyama A."/>
            <person name="Fujita N."/>
            <person name="Igarashi Y."/>
        </authorList>
    </citation>
    <scope>NUCLEOTIDE SEQUENCE [LARGE SCALE GENOMIC DNA]</scope>
    <source>
        <strain evidence="2 3">NBRC 110027</strain>
    </source>
</reference>
<name>A0A0N7YMZ9_9ACTN</name>
<dbReference type="Gene3D" id="1.25.40.10">
    <property type="entry name" value="Tetratricopeptide repeat domain"/>
    <property type="match status" value="1"/>
</dbReference>
<feature type="domain" description="HTH luxR-type" evidence="1">
    <location>
        <begin position="694"/>
        <end position="759"/>
    </location>
</feature>
<dbReference type="PRINTS" id="PR00364">
    <property type="entry name" value="DISEASERSIST"/>
</dbReference>
<comment type="caution">
    <text evidence="2">The sequence shown here is derived from an EMBL/GenBank/DDBJ whole genome shotgun (WGS) entry which is preliminary data.</text>
</comment>
<evidence type="ECO:0000313" key="3">
    <source>
        <dbReference type="Proteomes" id="UP000048965"/>
    </source>
</evidence>
<dbReference type="Pfam" id="PF13401">
    <property type="entry name" value="AAA_22"/>
    <property type="match status" value="1"/>
</dbReference>
<keyword evidence="3" id="KW-1185">Reference proteome</keyword>
<dbReference type="Gene3D" id="3.40.50.300">
    <property type="entry name" value="P-loop containing nucleotide triphosphate hydrolases"/>
    <property type="match status" value="1"/>
</dbReference>
<dbReference type="SMART" id="SM00421">
    <property type="entry name" value="HTH_LUXR"/>
    <property type="match status" value="1"/>
</dbReference>
<dbReference type="RefSeq" id="WP_042162505.1">
    <property type="nucleotide sequence ID" value="NZ_BBNO01000016.1"/>
</dbReference>
<dbReference type="Gene3D" id="1.10.10.10">
    <property type="entry name" value="Winged helix-like DNA-binding domain superfamily/Winged helix DNA-binding domain"/>
    <property type="match status" value="1"/>
</dbReference>
<proteinExistence type="predicted"/>
<dbReference type="InterPro" id="IPR000792">
    <property type="entry name" value="Tscrpt_reg_LuxR_C"/>
</dbReference>
<dbReference type="GO" id="GO:0006355">
    <property type="term" value="P:regulation of DNA-templated transcription"/>
    <property type="evidence" value="ECO:0007669"/>
    <property type="project" value="InterPro"/>
</dbReference>
<dbReference type="PRINTS" id="PR00038">
    <property type="entry name" value="HTHLUXR"/>
</dbReference>
<dbReference type="SUPFAM" id="SSF52540">
    <property type="entry name" value="P-loop containing nucleoside triphosphate hydrolases"/>
    <property type="match status" value="1"/>
</dbReference>
<dbReference type="CDD" id="cd06170">
    <property type="entry name" value="LuxR_C_like"/>
    <property type="match status" value="1"/>
</dbReference>
<dbReference type="GO" id="GO:0016887">
    <property type="term" value="F:ATP hydrolysis activity"/>
    <property type="evidence" value="ECO:0007669"/>
    <property type="project" value="InterPro"/>
</dbReference>
<dbReference type="SUPFAM" id="SSF48452">
    <property type="entry name" value="TPR-like"/>
    <property type="match status" value="1"/>
</dbReference>
<dbReference type="Proteomes" id="UP000048965">
    <property type="component" value="Unassembled WGS sequence"/>
</dbReference>
<dbReference type="InterPro" id="IPR049945">
    <property type="entry name" value="AAA_22"/>
</dbReference>
<organism evidence="2 3">
    <name type="scientific">Streptomyces lydicamycinicus</name>
    <dbReference type="NCBI Taxonomy" id="1546107"/>
    <lineage>
        <taxon>Bacteria</taxon>
        <taxon>Bacillati</taxon>
        <taxon>Actinomycetota</taxon>
        <taxon>Actinomycetes</taxon>
        <taxon>Kitasatosporales</taxon>
        <taxon>Streptomycetaceae</taxon>
        <taxon>Streptomyces</taxon>
    </lineage>
</organism>
<sequence>MHHFPADVTSFVGRRRQIADTKRLLSETRLVTLTGPGGVGKTRLALHVAAAKRRSFHDGAYFIELAELRDPALLTYAAAEKLGLHTSARPVIDTIIEHLASREVLLVLDNCEHMVGDCALFVDALIRGCPKVRILATSRQSLGLNGETTLSVPPLPVPEPDRALSPDALAQYDSVRLFIDRAKAVLPQFDLRSQDSAVLARLCRDLDGIPLAIELAAVWLRALSLSQIAERLSERYRLLDRGSPAAPTRQRTLRALMDWSYNLCSVPEQQVWARASVFSGAFNLAAVEYVGSGDGVATEEVPHVIFSLVDKSILIREEDASGVYYRMLETVREYGQECLVAAGEYNATRRRHRDWYAEVADRFEAEFIGPDQDAWIRRLHREHANLRVALDFCMGQPGEAVIALHMATMIDEYWSILGINTEARHWFNLALEASPEPTRQRSSALCLSAWYALLQGDTDAGMQQLAEAAELAERLGGVGSRAFVTLIQGMMALFTGELESAASLLGDALSGFRAKHPRGELFALSQLGLALGLKGDRERGLAYLDECIATAAQVGEVYWRAWALWATAFVEVNHDLERAEAAGIAALEVHGRMGGRLGLAFSIDTLAWVQQRQGRHTQAATLFGAAAATWREIGGSPDYYLPMSTVHHRHVSETRAALGADRYEAAFRCGYRLSQREAIDVALGSKAAKTTPRPAEEKTPLTPREWQIAELVTEGLPNKDIAARLVISRRTAETHVDNILTKLEFTSRTQVAAWYIAQKYDPPVAD</sequence>
<dbReference type="InterPro" id="IPR011990">
    <property type="entry name" value="TPR-like_helical_dom_sf"/>
</dbReference>
<dbReference type="OrthoDB" id="499349at2"/>
<dbReference type="EMBL" id="BBNO01000016">
    <property type="protein sequence ID" value="GAO13019.1"/>
    <property type="molecule type" value="Genomic_DNA"/>
</dbReference>
<evidence type="ECO:0000259" key="1">
    <source>
        <dbReference type="PROSITE" id="PS50043"/>
    </source>
</evidence>
<dbReference type="PROSITE" id="PS50043">
    <property type="entry name" value="HTH_LUXR_2"/>
    <property type="match status" value="1"/>
</dbReference>
<dbReference type="PANTHER" id="PTHR47691:SF3">
    <property type="entry name" value="HTH-TYPE TRANSCRIPTIONAL REGULATOR RV0890C-RELATED"/>
    <property type="match status" value="1"/>
</dbReference>
<dbReference type="GO" id="GO:0003677">
    <property type="term" value="F:DNA binding"/>
    <property type="evidence" value="ECO:0007669"/>
    <property type="project" value="InterPro"/>
</dbReference>
<evidence type="ECO:0000313" key="2">
    <source>
        <dbReference type="EMBL" id="GAO13019.1"/>
    </source>
</evidence>
<dbReference type="PANTHER" id="PTHR47691">
    <property type="entry name" value="REGULATOR-RELATED"/>
    <property type="match status" value="1"/>
</dbReference>
<dbReference type="InterPro" id="IPR016032">
    <property type="entry name" value="Sig_transdc_resp-reg_C-effctor"/>
</dbReference>
<dbReference type="InterPro" id="IPR036388">
    <property type="entry name" value="WH-like_DNA-bd_sf"/>
</dbReference>
<gene>
    <name evidence="2" type="ORF">TPA0598_16_00230</name>
</gene>
<reference evidence="3" key="1">
    <citation type="submission" date="2014-09" db="EMBL/GenBank/DDBJ databases">
        <title>Whole genome shotgun sequence of Streptomyces sp. NBRC 110027.</title>
        <authorList>
            <person name="Komaki H."/>
            <person name="Ichikawa N."/>
            <person name="Katano-Makiyama Y."/>
            <person name="Hosoyama A."/>
            <person name="Hashimoto M."/>
            <person name="Uohara A."/>
            <person name="Kitahashi Y."/>
            <person name="Ohji S."/>
            <person name="Kimura A."/>
            <person name="Yamazoe A."/>
            <person name="Igarashi Y."/>
            <person name="Fujita N."/>
        </authorList>
    </citation>
    <scope>NUCLEOTIDE SEQUENCE [LARGE SCALE GENOMIC DNA]</scope>
    <source>
        <strain evidence="3">NBRC 110027</strain>
    </source>
</reference>
<dbReference type="InterPro" id="IPR058852">
    <property type="entry name" value="HTH_77"/>
</dbReference>
<dbReference type="InterPro" id="IPR027417">
    <property type="entry name" value="P-loop_NTPase"/>
</dbReference>
<accession>A0A0N7YMZ9</accession>
<dbReference type="Pfam" id="PF00196">
    <property type="entry name" value="GerE"/>
    <property type="match status" value="1"/>
</dbReference>
<dbReference type="AlphaFoldDB" id="A0A0N7YMZ9"/>
<dbReference type="Pfam" id="PF25872">
    <property type="entry name" value="HTH_77"/>
    <property type="match status" value="1"/>
</dbReference>
<dbReference type="SUPFAM" id="SSF46894">
    <property type="entry name" value="C-terminal effector domain of the bipartite response regulators"/>
    <property type="match status" value="1"/>
</dbReference>